<reference evidence="1 2" key="1">
    <citation type="submission" date="2016-12" db="EMBL/GenBank/DDBJ databases">
        <title>Complete genome sequence of Clostridium kluyveri JZZ isolated from the pit mud of a Chinese flavor liquor-making factory.</title>
        <authorList>
            <person name="Wang Y."/>
        </authorList>
    </citation>
    <scope>NUCLEOTIDE SEQUENCE [LARGE SCALE GENOMIC DNA]</scope>
    <source>
        <strain evidence="1 2">JZZ</strain>
    </source>
</reference>
<dbReference type="SUPFAM" id="SSF143880">
    <property type="entry name" value="NE0471 N-terminal domain-like"/>
    <property type="match status" value="1"/>
</dbReference>
<evidence type="ECO:0000313" key="1">
    <source>
        <dbReference type="EMBL" id="APM39588.1"/>
    </source>
</evidence>
<name>A0A1L5F987_CLOKL</name>
<protein>
    <submittedName>
        <fullName evidence="1">GNAT family acetyltransferase</fullName>
    </submittedName>
</protein>
<dbReference type="Proteomes" id="UP000184604">
    <property type="component" value="Chromosome"/>
</dbReference>
<evidence type="ECO:0000313" key="2">
    <source>
        <dbReference type="Proteomes" id="UP000184604"/>
    </source>
</evidence>
<dbReference type="RefSeq" id="WP_073539208.1">
    <property type="nucleotide sequence ID" value="NZ_CP018335.1"/>
</dbReference>
<dbReference type="GO" id="GO:0016740">
    <property type="term" value="F:transferase activity"/>
    <property type="evidence" value="ECO:0007669"/>
    <property type="project" value="UniProtKB-KW"/>
</dbReference>
<proteinExistence type="predicted"/>
<dbReference type="Pfam" id="PF10387">
    <property type="entry name" value="DUF2442"/>
    <property type="match status" value="1"/>
</dbReference>
<accession>A0A1L5F987</accession>
<organism evidence="1 2">
    <name type="scientific">Clostridium kluyveri</name>
    <dbReference type="NCBI Taxonomy" id="1534"/>
    <lineage>
        <taxon>Bacteria</taxon>
        <taxon>Bacillati</taxon>
        <taxon>Bacillota</taxon>
        <taxon>Clostridia</taxon>
        <taxon>Eubacteriales</taxon>
        <taxon>Clostridiaceae</taxon>
        <taxon>Clostridium</taxon>
    </lineage>
</organism>
<dbReference type="Gene3D" id="3.30.2020.10">
    <property type="entry name" value="NE0471-like N-terminal domain"/>
    <property type="match status" value="1"/>
</dbReference>
<gene>
    <name evidence="1" type="ORF">BS101_12990</name>
</gene>
<dbReference type="EMBL" id="CP018335">
    <property type="protein sequence ID" value="APM39588.1"/>
    <property type="molecule type" value="Genomic_DNA"/>
</dbReference>
<sequence length="85" mass="10012">MSRIISVIPNDDYTLLIEFEQGSKILFNMQRLIKTIPYSSLKDLNRFKEVKLEDKAICWNSSNASESTIWLLRITIDNILFMLRD</sequence>
<dbReference type="InterPro" id="IPR018841">
    <property type="entry name" value="DUF2442"/>
</dbReference>
<dbReference type="InterPro" id="IPR036782">
    <property type="entry name" value="NE0471-like_N"/>
</dbReference>
<dbReference type="OrthoDB" id="162796at2"/>
<dbReference type="AlphaFoldDB" id="A0A1L5F987"/>
<keyword evidence="1" id="KW-0808">Transferase</keyword>